<comment type="caution">
    <text evidence="2">The sequence shown here is derived from an EMBL/GenBank/DDBJ whole genome shotgun (WGS) entry which is preliminary data.</text>
</comment>
<feature type="region of interest" description="Disordered" evidence="1">
    <location>
        <begin position="1"/>
        <end position="35"/>
    </location>
</feature>
<evidence type="ECO:0000313" key="2">
    <source>
        <dbReference type="EMBL" id="KAK7688627.1"/>
    </source>
</evidence>
<dbReference type="AlphaFoldDB" id="A0AAW0G870"/>
<dbReference type="SUPFAM" id="SSF52047">
    <property type="entry name" value="RNI-like"/>
    <property type="match status" value="1"/>
</dbReference>
<accession>A0AAW0G870</accession>
<keyword evidence="3" id="KW-1185">Reference proteome</keyword>
<reference evidence="2 3" key="1">
    <citation type="submission" date="2022-09" db="EMBL/GenBank/DDBJ databases">
        <authorList>
            <person name="Palmer J.M."/>
        </authorList>
    </citation>
    <scope>NUCLEOTIDE SEQUENCE [LARGE SCALE GENOMIC DNA]</scope>
    <source>
        <strain evidence="2 3">DSM 7382</strain>
    </source>
</reference>
<proteinExistence type="predicted"/>
<gene>
    <name evidence="2" type="ORF">QCA50_008165</name>
</gene>
<feature type="compositionally biased region" description="Basic and acidic residues" evidence="1">
    <location>
        <begin position="1"/>
        <end position="12"/>
    </location>
</feature>
<dbReference type="Proteomes" id="UP001385951">
    <property type="component" value="Unassembled WGS sequence"/>
</dbReference>
<evidence type="ECO:0000313" key="3">
    <source>
        <dbReference type="Proteomes" id="UP001385951"/>
    </source>
</evidence>
<sequence>MPDPQEHTHTDAHPPILEDLDQDDPNSACDHPVPPLPPNLVFSLSQLSTLTLSGGSQGTTTQMDSHHIAVFLASMPNLENLTLRNIITRSSSKCTPRRTVRLPRLQSLHLLDDDQGITSLLNHLAITPNVKLDIEIVELATVVVLVDLFYNIRRMLCGSNQYPNQTLESLSIATAPQGLVVKCYFDLRGFANVQSPDSEAPIRIALKPAHNRAWTAATFAAIFSILSLSSVKALMLGDLVLDNLTDPVLRIFLRCLTGLKYIRLVETKFDAPLKMSSWGTMVLVELGEEPGLSVLSHLLERTISNLVYCGKLWRVLASCKGVAHIGVEQVLSEDEDLGAV</sequence>
<evidence type="ECO:0000256" key="1">
    <source>
        <dbReference type="SAM" id="MobiDB-lite"/>
    </source>
</evidence>
<evidence type="ECO:0008006" key="4">
    <source>
        <dbReference type="Google" id="ProtNLM"/>
    </source>
</evidence>
<organism evidence="2 3">
    <name type="scientific">Cerrena zonata</name>
    <dbReference type="NCBI Taxonomy" id="2478898"/>
    <lineage>
        <taxon>Eukaryota</taxon>
        <taxon>Fungi</taxon>
        <taxon>Dikarya</taxon>
        <taxon>Basidiomycota</taxon>
        <taxon>Agaricomycotina</taxon>
        <taxon>Agaricomycetes</taxon>
        <taxon>Polyporales</taxon>
        <taxon>Cerrenaceae</taxon>
        <taxon>Cerrena</taxon>
    </lineage>
</organism>
<protein>
    <recommendedName>
        <fullName evidence="4">F-box protein</fullName>
    </recommendedName>
</protein>
<name>A0AAW0G870_9APHY</name>
<dbReference type="EMBL" id="JASBNA010000010">
    <property type="protein sequence ID" value="KAK7688627.1"/>
    <property type="molecule type" value="Genomic_DNA"/>
</dbReference>